<evidence type="ECO:0000313" key="1">
    <source>
        <dbReference type="EMBL" id="RWX49144.1"/>
    </source>
</evidence>
<evidence type="ECO:0008006" key="3">
    <source>
        <dbReference type="Google" id="ProtNLM"/>
    </source>
</evidence>
<dbReference type="Proteomes" id="UP000286862">
    <property type="component" value="Unassembled WGS sequence"/>
</dbReference>
<proteinExistence type="predicted"/>
<comment type="caution">
    <text evidence="1">The sequence shown here is derived from an EMBL/GenBank/DDBJ whole genome shotgun (WGS) entry which is preliminary data.</text>
</comment>
<dbReference type="AlphaFoldDB" id="A0A3S3SSN1"/>
<gene>
    <name evidence="1" type="ORF">VT99_10226</name>
</gene>
<accession>A0A3S3SSN1</accession>
<organism evidence="1 2">
    <name type="scientific">Candidatus Electrothrix marina</name>
    <dbReference type="NCBI Taxonomy" id="1859130"/>
    <lineage>
        <taxon>Bacteria</taxon>
        <taxon>Pseudomonadati</taxon>
        <taxon>Thermodesulfobacteriota</taxon>
        <taxon>Desulfobulbia</taxon>
        <taxon>Desulfobulbales</taxon>
        <taxon>Desulfobulbaceae</taxon>
        <taxon>Candidatus Electrothrix</taxon>
    </lineage>
</organism>
<protein>
    <recommendedName>
        <fullName evidence="3">Rpn family recombination-promoting nuclease/putative transposase</fullName>
    </recommendedName>
</protein>
<sequence>MAMTFEQVVETVKQFSPKQREILSDLMGKWEIKAVRHEIARDAQESLTMFSQGKLKPQSAQNAIKELPENERHAYERYRDNLHYEASMFESSYTAAVMEGRKEGLLEGKLEGIKEGEKKKAMQIARNLLKTGGLNVQSIAAMTDLSIEDIRIMQTELGNS</sequence>
<reference evidence="1 2" key="1">
    <citation type="submission" date="2017-01" db="EMBL/GenBank/DDBJ databases">
        <title>The cable genome- insights into the physiology and evolution of filamentous bacteria capable of sulfide oxidation via long distance electron transfer.</title>
        <authorList>
            <person name="Schreiber L."/>
            <person name="Bjerg J.T."/>
            <person name="Boggild A."/>
            <person name="Van De Vossenberg J."/>
            <person name="Meysman F."/>
            <person name="Nielsen L.P."/>
            <person name="Schramm A."/>
            <person name="Kjeldsen K.U."/>
        </authorList>
    </citation>
    <scope>NUCLEOTIDE SEQUENCE [LARGE SCALE GENOMIC DNA]</scope>
    <source>
        <strain evidence="1">A2</strain>
    </source>
</reference>
<dbReference type="EMBL" id="MTKQ01000022">
    <property type="protein sequence ID" value="RWX49144.1"/>
    <property type="molecule type" value="Genomic_DNA"/>
</dbReference>
<name>A0A3S3SSN1_9BACT</name>
<evidence type="ECO:0000313" key="2">
    <source>
        <dbReference type="Proteomes" id="UP000286862"/>
    </source>
</evidence>